<organism evidence="1 2">
    <name type="scientific">Cuscuta campestris</name>
    <dbReference type="NCBI Taxonomy" id="132261"/>
    <lineage>
        <taxon>Eukaryota</taxon>
        <taxon>Viridiplantae</taxon>
        <taxon>Streptophyta</taxon>
        <taxon>Embryophyta</taxon>
        <taxon>Tracheophyta</taxon>
        <taxon>Spermatophyta</taxon>
        <taxon>Magnoliopsida</taxon>
        <taxon>eudicotyledons</taxon>
        <taxon>Gunneridae</taxon>
        <taxon>Pentapetalae</taxon>
        <taxon>asterids</taxon>
        <taxon>lamiids</taxon>
        <taxon>Solanales</taxon>
        <taxon>Convolvulaceae</taxon>
        <taxon>Cuscuteae</taxon>
        <taxon>Cuscuta</taxon>
        <taxon>Cuscuta subgen. Grammica</taxon>
        <taxon>Cuscuta sect. Cleistogrammica</taxon>
    </lineage>
</organism>
<dbReference type="AlphaFoldDB" id="A0A484MK66"/>
<accession>A0A484MK66</accession>
<dbReference type="Proteomes" id="UP000595140">
    <property type="component" value="Unassembled WGS sequence"/>
</dbReference>
<keyword evidence="2" id="KW-1185">Reference proteome</keyword>
<evidence type="ECO:0000313" key="1">
    <source>
        <dbReference type="EMBL" id="VFQ88869.1"/>
    </source>
</evidence>
<protein>
    <submittedName>
        <fullName evidence="1">Uncharacterized protein</fullName>
    </submittedName>
</protein>
<dbReference type="EMBL" id="OOIL02003702">
    <property type="protein sequence ID" value="VFQ88869.1"/>
    <property type="molecule type" value="Genomic_DNA"/>
</dbReference>
<dbReference type="OrthoDB" id="191995at2759"/>
<evidence type="ECO:0000313" key="2">
    <source>
        <dbReference type="Proteomes" id="UP000595140"/>
    </source>
</evidence>
<name>A0A484MK66_9ASTE</name>
<reference evidence="1 2" key="1">
    <citation type="submission" date="2018-04" db="EMBL/GenBank/DDBJ databases">
        <authorList>
            <person name="Vogel A."/>
        </authorList>
    </citation>
    <scope>NUCLEOTIDE SEQUENCE [LARGE SCALE GENOMIC DNA]</scope>
</reference>
<proteinExistence type="predicted"/>
<sequence>MMMMCSGSGSATPLTRLYHLPRRAFYLPPISRTIRLQNDALRPENLTARNYSSSALPFDRSPPPIDHDLIDDKIETYVNDADEEALSAVENGVAVGA</sequence>
<gene>
    <name evidence="1" type="ORF">CCAM_LOCUS30645</name>
</gene>